<dbReference type="PANTHER" id="PTHR10742:SF405">
    <property type="entry name" value="PEROXISOMAL N(1)-ACETYL-SPERMINE_SPERMIDINE OXIDASE"/>
    <property type="match status" value="1"/>
</dbReference>
<dbReference type="SUPFAM" id="SSF54373">
    <property type="entry name" value="FAD-linked reductases, C-terminal domain"/>
    <property type="match status" value="1"/>
</dbReference>
<reference evidence="9" key="1">
    <citation type="submission" date="2020-11" db="EMBL/GenBank/DDBJ databases">
        <authorList>
            <person name="Tran Van P."/>
        </authorList>
    </citation>
    <scope>NUCLEOTIDE SEQUENCE</scope>
</reference>
<gene>
    <name evidence="9" type="ORF">CTOB1V02_LOCUS4439</name>
</gene>
<dbReference type="Gene3D" id="3.90.660.10">
    <property type="match status" value="1"/>
</dbReference>
<dbReference type="PANTHER" id="PTHR10742">
    <property type="entry name" value="FLAVIN MONOAMINE OXIDASE"/>
    <property type="match status" value="1"/>
</dbReference>
<evidence type="ECO:0000256" key="4">
    <source>
        <dbReference type="ARBA" id="ARBA00022490"/>
    </source>
</evidence>
<comment type="subcellular location">
    <subcellularLocation>
        <location evidence="2">Cytoplasm</location>
    </subcellularLocation>
</comment>
<evidence type="ECO:0000256" key="5">
    <source>
        <dbReference type="ARBA" id="ARBA00022630"/>
    </source>
</evidence>
<dbReference type="Pfam" id="PF01593">
    <property type="entry name" value="Amino_oxidase"/>
    <property type="match status" value="2"/>
</dbReference>
<keyword evidence="6" id="KW-0274">FAD</keyword>
<dbReference type="SUPFAM" id="SSF51905">
    <property type="entry name" value="FAD/NAD(P)-binding domain"/>
    <property type="match status" value="1"/>
</dbReference>
<accession>A0A7R8W7S1</accession>
<evidence type="ECO:0000256" key="1">
    <source>
        <dbReference type="ARBA" id="ARBA00001974"/>
    </source>
</evidence>
<dbReference type="InterPro" id="IPR036188">
    <property type="entry name" value="FAD/NAD-bd_sf"/>
</dbReference>
<dbReference type="InterPro" id="IPR002937">
    <property type="entry name" value="Amino_oxidase"/>
</dbReference>
<dbReference type="GO" id="GO:0046592">
    <property type="term" value="F:polyamine oxidase activity"/>
    <property type="evidence" value="ECO:0007669"/>
    <property type="project" value="TreeGrafter"/>
</dbReference>
<evidence type="ECO:0000259" key="8">
    <source>
        <dbReference type="Pfam" id="PF01593"/>
    </source>
</evidence>
<evidence type="ECO:0000256" key="7">
    <source>
        <dbReference type="ARBA" id="ARBA00023002"/>
    </source>
</evidence>
<keyword evidence="7" id="KW-0560">Oxidoreductase</keyword>
<feature type="domain" description="Amine oxidase" evidence="8">
    <location>
        <begin position="458"/>
        <end position="486"/>
    </location>
</feature>
<keyword evidence="5" id="KW-0285">Flavoprotein</keyword>
<dbReference type="OrthoDB" id="2019015at2759"/>
<proteinExistence type="inferred from homology"/>
<dbReference type="AlphaFoldDB" id="A0A7R8W7S1"/>
<comment type="similarity">
    <text evidence="3">Belongs to the flavin monoamine oxidase family.</text>
</comment>
<evidence type="ECO:0000313" key="9">
    <source>
        <dbReference type="EMBL" id="CAD7226521.1"/>
    </source>
</evidence>
<dbReference type="InterPro" id="IPR050281">
    <property type="entry name" value="Flavin_monoamine_oxidase"/>
</dbReference>
<name>A0A7R8W7S1_9CRUS</name>
<protein>
    <recommendedName>
        <fullName evidence="8">Amine oxidase domain-containing protein</fullName>
    </recommendedName>
</protein>
<evidence type="ECO:0000256" key="2">
    <source>
        <dbReference type="ARBA" id="ARBA00004496"/>
    </source>
</evidence>
<evidence type="ECO:0000256" key="3">
    <source>
        <dbReference type="ARBA" id="ARBA00005995"/>
    </source>
</evidence>
<sequence>MTIWHDSNFENDESEDGGTCSVSGRGRRNKDGGRRAEERTVVIIGGGVAGLAAAAALVKAKETNFLILEARERLGGRVLAAQVGHERVQLGACWIHGILGNPLYELASSEGLIDINKSPEPKTLVALTEDGKRVPFQLVQEVYSAYSVFLRRCEEYYLAQYEPPEGCDSMKDIDLVELGSFTDLPGGNVEIHEGSLVPEEVASSSTGTTSAMDEDFDEECSDISAATVISKKGETDIDSALLDAETTARKDFLSEDESETSSSAEETNDLIVSVVQVSLEDGSSVLAEHCIVTVPLGVLKTSHSTLFSPALPPYKQEAIERLGFGGVTKIFLHYARPFLHPQLSQILILWNHGSDRHAGSPMFGASTSAAPSWWKKISPAPPPKREWWTKITSFTKGIVTIAVQTLLLTMVAGEGSKEVEALSAEEVGDQCTKVLQKFLGDSTIPHPKQTLCCCKPVLVFAGEHTHSSFYSTLHGAFLTGRAAASLLCPATLHSRGRRSFASFTSSRPLSPSTIEVGSTAGGDLSGWIRGLGLAP</sequence>
<dbReference type="GO" id="GO:0005737">
    <property type="term" value="C:cytoplasm"/>
    <property type="evidence" value="ECO:0007669"/>
    <property type="project" value="UniProtKB-SubCell"/>
</dbReference>
<comment type="cofactor">
    <cofactor evidence="1">
        <name>FAD</name>
        <dbReference type="ChEBI" id="CHEBI:57692"/>
    </cofactor>
</comment>
<dbReference type="Gene3D" id="3.50.50.60">
    <property type="entry name" value="FAD/NAD(P)-binding domain"/>
    <property type="match status" value="2"/>
</dbReference>
<evidence type="ECO:0000256" key="6">
    <source>
        <dbReference type="ARBA" id="ARBA00022827"/>
    </source>
</evidence>
<keyword evidence="4" id="KW-0963">Cytoplasm</keyword>
<dbReference type="EMBL" id="OB660849">
    <property type="protein sequence ID" value="CAD7226521.1"/>
    <property type="molecule type" value="Genomic_DNA"/>
</dbReference>
<organism evidence="9">
    <name type="scientific">Cyprideis torosa</name>
    <dbReference type="NCBI Taxonomy" id="163714"/>
    <lineage>
        <taxon>Eukaryota</taxon>
        <taxon>Metazoa</taxon>
        <taxon>Ecdysozoa</taxon>
        <taxon>Arthropoda</taxon>
        <taxon>Crustacea</taxon>
        <taxon>Oligostraca</taxon>
        <taxon>Ostracoda</taxon>
        <taxon>Podocopa</taxon>
        <taxon>Podocopida</taxon>
        <taxon>Cytherocopina</taxon>
        <taxon>Cytheroidea</taxon>
        <taxon>Cytherideidae</taxon>
        <taxon>Cyprideis</taxon>
    </lineage>
</organism>
<feature type="domain" description="Amine oxidase" evidence="8">
    <location>
        <begin position="48"/>
        <end position="451"/>
    </location>
</feature>